<dbReference type="RefSeq" id="YP_010071156.1">
    <property type="nucleotide sequence ID" value="NC_054921.1"/>
</dbReference>
<evidence type="ECO:0000313" key="2">
    <source>
        <dbReference type="EMBL" id="QIW91467.1"/>
    </source>
</evidence>
<protein>
    <recommendedName>
        <fullName evidence="1">DUF7202 domain-containing protein</fullName>
    </recommendedName>
</protein>
<evidence type="ECO:0000313" key="3">
    <source>
        <dbReference type="Proteomes" id="UP000502327"/>
    </source>
</evidence>
<dbReference type="EMBL" id="MT179807">
    <property type="protein sequence ID" value="QIW91467.1"/>
    <property type="molecule type" value="Genomic_DNA"/>
</dbReference>
<dbReference type="GeneID" id="65059827"/>
<proteinExistence type="predicted"/>
<dbReference type="InterPro" id="IPR055626">
    <property type="entry name" value="DUF7202"/>
</dbReference>
<dbReference type="KEGG" id="vg:65059827"/>
<dbReference type="Pfam" id="PF23832">
    <property type="entry name" value="DUF7202"/>
    <property type="match status" value="1"/>
</dbReference>
<dbReference type="Proteomes" id="UP000502327">
    <property type="component" value="Segment"/>
</dbReference>
<evidence type="ECO:0000259" key="1">
    <source>
        <dbReference type="Pfam" id="PF23832"/>
    </source>
</evidence>
<accession>A0A6H0XAL1</accession>
<reference evidence="2 3" key="1">
    <citation type="submission" date="2020-03" db="EMBL/GenBank/DDBJ databases">
        <authorList>
            <person name="Wu Y."/>
            <person name="Qu Y."/>
        </authorList>
    </citation>
    <scope>NUCLEOTIDE SEQUENCE [LARGE SCALE GENOMIC DNA]</scope>
</reference>
<sequence length="75" mass="9022">MGTIIMNIHYPHPYDPKNKAVIIRQWERICRTKCPINSPHDVDKDYIGTFVEYTFIDKKGRKQHVEEYCLKVTWL</sequence>
<organism evidence="2 3">
    <name type="scientific">Escherichia phage vB_EcoM_IME537</name>
    <dbReference type="NCBI Taxonomy" id="2724310"/>
    <lineage>
        <taxon>Viruses</taxon>
        <taxon>Duplodnaviria</taxon>
        <taxon>Heunggongvirae</taxon>
        <taxon>Uroviricota</taxon>
        <taxon>Caudoviricetes</taxon>
        <taxon>Pantevenvirales</taxon>
        <taxon>Straboviridae</taxon>
        <taxon>Tevenvirinae</taxon>
        <taxon>Tequatrovirus</taxon>
        <taxon>Tequatrovirus ime537</taxon>
    </lineage>
</organism>
<name>A0A6H0XAL1_9CAUD</name>
<feature type="domain" description="DUF7202" evidence="1">
    <location>
        <begin position="6"/>
        <end position="75"/>
    </location>
</feature>
<keyword evidence="3" id="KW-1185">Reference proteome</keyword>